<evidence type="ECO:0000313" key="6">
    <source>
        <dbReference type="Proteomes" id="UP000655287"/>
    </source>
</evidence>
<dbReference type="SFLD" id="SFLDS00001">
    <property type="entry name" value="Enolase"/>
    <property type="match status" value="1"/>
</dbReference>
<keyword evidence="2" id="KW-0479">Metal-binding</keyword>
<dbReference type="GO" id="GO:0009063">
    <property type="term" value="P:amino acid catabolic process"/>
    <property type="evidence" value="ECO:0007669"/>
    <property type="project" value="InterPro"/>
</dbReference>
<gene>
    <name evidence="5" type="ORF">Sru01_53220</name>
</gene>
<dbReference type="InterPro" id="IPR013341">
    <property type="entry name" value="Mandelate_racemase_N_dom"/>
</dbReference>
<dbReference type="SUPFAM" id="SSF51604">
    <property type="entry name" value="Enolase C-terminal domain-like"/>
    <property type="match status" value="1"/>
</dbReference>
<sequence>MTTIRTVRALARQVPTDRPEGDGTLAWDRTTLVVALAEAGGRTGTGWTYAPAAAAGFIEETLAAVVTGLPAMDVPRAWTAMVRQVRNAGRPGMAGYALSAVDVALWDLKARLLGVPLADLFGTVRDEVPVYGSGGFTTYPDEVTAERLRHWVHHQGIPRVKIKIGESAGTAEERDLHRVALARRVIGPLAELYVDANGGYTAKQAVRVAARMREHDVRWFEEPVSSDDLAGLRLVRGMVEADVAAGEYGCDLAYFTRMCAAGAVDCLQIDATRCGGYTGWLGAAAVAAGHGIEVSAHCAPNLHVPVAAATAGLRHVEWFHDHARVESALFDGTGEPDGGAVPARPAGLGHGLTFRETAG</sequence>
<dbReference type="InterPro" id="IPR029065">
    <property type="entry name" value="Enolase_C-like"/>
</dbReference>
<dbReference type="Gene3D" id="3.20.20.120">
    <property type="entry name" value="Enolase-like C-terminal domain"/>
    <property type="match status" value="1"/>
</dbReference>
<dbReference type="InterPro" id="IPR046945">
    <property type="entry name" value="RHMD-like"/>
</dbReference>
<dbReference type="PANTHER" id="PTHR13794:SF58">
    <property type="entry name" value="MITOCHONDRIAL ENOLASE SUPERFAMILY MEMBER 1"/>
    <property type="match status" value="1"/>
</dbReference>
<dbReference type="SMART" id="SM00922">
    <property type="entry name" value="MR_MLE"/>
    <property type="match status" value="1"/>
</dbReference>
<dbReference type="SFLD" id="SFLDG00179">
    <property type="entry name" value="mandelate_racemase"/>
    <property type="match status" value="1"/>
</dbReference>
<evidence type="ECO:0000256" key="3">
    <source>
        <dbReference type="ARBA" id="ARBA00022842"/>
    </source>
</evidence>
<comment type="cofactor">
    <cofactor evidence="1">
        <name>Mg(2+)</name>
        <dbReference type="ChEBI" id="CHEBI:18420"/>
    </cofactor>
</comment>
<name>A0A919V7F7_9ACTN</name>
<reference evidence="5" key="1">
    <citation type="submission" date="2021-01" db="EMBL/GenBank/DDBJ databases">
        <title>Whole genome shotgun sequence of Sphaerisporangium rufum NBRC 109079.</title>
        <authorList>
            <person name="Komaki H."/>
            <person name="Tamura T."/>
        </authorList>
    </citation>
    <scope>NUCLEOTIDE SEQUENCE</scope>
    <source>
        <strain evidence="5">NBRC 109079</strain>
    </source>
</reference>
<evidence type="ECO:0000313" key="5">
    <source>
        <dbReference type="EMBL" id="GII80340.1"/>
    </source>
</evidence>
<dbReference type="PANTHER" id="PTHR13794">
    <property type="entry name" value="ENOLASE SUPERFAMILY, MANDELATE RACEMASE"/>
    <property type="match status" value="1"/>
</dbReference>
<dbReference type="AlphaFoldDB" id="A0A919V7F7"/>
<dbReference type="InterPro" id="IPR029017">
    <property type="entry name" value="Enolase-like_N"/>
</dbReference>
<dbReference type="InterPro" id="IPR036849">
    <property type="entry name" value="Enolase-like_C_sf"/>
</dbReference>
<dbReference type="InterPro" id="IPR018110">
    <property type="entry name" value="Mandel_Rmase/mucon_lact_enz_CS"/>
</dbReference>
<dbReference type="GO" id="GO:0016836">
    <property type="term" value="F:hydro-lyase activity"/>
    <property type="evidence" value="ECO:0007669"/>
    <property type="project" value="TreeGrafter"/>
</dbReference>
<dbReference type="RefSeq" id="WP_203990923.1">
    <property type="nucleotide sequence ID" value="NZ_BOOU01000071.1"/>
</dbReference>
<protein>
    <submittedName>
        <fullName evidence="5">Mandelate racemase</fullName>
    </submittedName>
</protein>
<proteinExistence type="predicted"/>
<dbReference type="GO" id="GO:0000287">
    <property type="term" value="F:magnesium ion binding"/>
    <property type="evidence" value="ECO:0007669"/>
    <property type="project" value="TreeGrafter"/>
</dbReference>
<dbReference type="Proteomes" id="UP000655287">
    <property type="component" value="Unassembled WGS sequence"/>
</dbReference>
<dbReference type="Pfam" id="PF13378">
    <property type="entry name" value="MR_MLE_C"/>
    <property type="match status" value="1"/>
</dbReference>
<dbReference type="GO" id="GO:0016052">
    <property type="term" value="P:carbohydrate catabolic process"/>
    <property type="evidence" value="ECO:0007669"/>
    <property type="project" value="TreeGrafter"/>
</dbReference>
<accession>A0A919V7F7</accession>
<dbReference type="InterPro" id="IPR013342">
    <property type="entry name" value="Mandelate_racemase_C"/>
</dbReference>
<dbReference type="Gene3D" id="3.30.390.10">
    <property type="entry name" value="Enolase-like, N-terminal domain"/>
    <property type="match status" value="1"/>
</dbReference>
<evidence type="ECO:0000256" key="1">
    <source>
        <dbReference type="ARBA" id="ARBA00001946"/>
    </source>
</evidence>
<evidence type="ECO:0000256" key="2">
    <source>
        <dbReference type="ARBA" id="ARBA00022723"/>
    </source>
</evidence>
<dbReference type="EMBL" id="BOOU01000071">
    <property type="protein sequence ID" value="GII80340.1"/>
    <property type="molecule type" value="Genomic_DNA"/>
</dbReference>
<feature type="domain" description="Mandelate racemase/muconate lactonizing enzyme C-terminal" evidence="4">
    <location>
        <begin position="141"/>
        <end position="242"/>
    </location>
</feature>
<organism evidence="5 6">
    <name type="scientific">Sphaerisporangium rufum</name>
    <dbReference type="NCBI Taxonomy" id="1381558"/>
    <lineage>
        <taxon>Bacteria</taxon>
        <taxon>Bacillati</taxon>
        <taxon>Actinomycetota</taxon>
        <taxon>Actinomycetes</taxon>
        <taxon>Streptosporangiales</taxon>
        <taxon>Streptosporangiaceae</taxon>
        <taxon>Sphaerisporangium</taxon>
    </lineage>
</organism>
<dbReference type="PROSITE" id="PS00908">
    <property type="entry name" value="MR_MLE_1"/>
    <property type="match status" value="1"/>
</dbReference>
<comment type="caution">
    <text evidence="5">The sequence shown here is derived from an EMBL/GenBank/DDBJ whole genome shotgun (WGS) entry which is preliminary data.</text>
</comment>
<evidence type="ECO:0000259" key="4">
    <source>
        <dbReference type="SMART" id="SM00922"/>
    </source>
</evidence>
<dbReference type="SUPFAM" id="SSF54826">
    <property type="entry name" value="Enolase N-terminal domain-like"/>
    <property type="match status" value="1"/>
</dbReference>
<keyword evidence="6" id="KW-1185">Reference proteome</keyword>
<dbReference type="Pfam" id="PF02746">
    <property type="entry name" value="MR_MLE_N"/>
    <property type="match status" value="1"/>
</dbReference>
<keyword evidence="3" id="KW-0460">Magnesium</keyword>